<evidence type="ECO:0000313" key="1">
    <source>
        <dbReference type="EMBL" id="MPC65552.1"/>
    </source>
</evidence>
<sequence length="83" mass="8838">MGVGVWGRGLWVAGGRRVNTSVSLWAGVARLKARGLSGVIRPKASCMNHPQITATRPIYPACIYCHYRAPLDSRTAIVASGSS</sequence>
<organism evidence="1 2">
    <name type="scientific">Portunus trituberculatus</name>
    <name type="common">Swimming crab</name>
    <name type="synonym">Neptunus trituberculatus</name>
    <dbReference type="NCBI Taxonomy" id="210409"/>
    <lineage>
        <taxon>Eukaryota</taxon>
        <taxon>Metazoa</taxon>
        <taxon>Ecdysozoa</taxon>
        <taxon>Arthropoda</taxon>
        <taxon>Crustacea</taxon>
        <taxon>Multicrustacea</taxon>
        <taxon>Malacostraca</taxon>
        <taxon>Eumalacostraca</taxon>
        <taxon>Eucarida</taxon>
        <taxon>Decapoda</taxon>
        <taxon>Pleocyemata</taxon>
        <taxon>Brachyura</taxon>
        <taxon>Eubrachyura</taxon>
        <taxon>Portunoidea</taxon>
        <taxon>Portunidae</taxon>
        <taxon>Portuninae</taxon>
        <taxon>Portunus</taxon>
    </lineage>
</organism>
<evidence type="ECO:0000313" key="2">
    <source>
        <dbReference type="Proteomes" id="UP000324222"/>
    </source>
</evidence>
<dbReference type="AlphaFoldDB" id="A0A5B7H398"/>
<protein>
    <submittedName>
        <fullName evidence="1">Uncharacterized protein</fullName>
    </submittedName>
</protein>
<gene>
    <name evidence="1" type="ORF">E2C01_059690</name>
</gene>
<accession>A0A5B7H398</accession>
<dbReference type="Proteomes" id="UP000324222">
    <property type="component" value="Unassembled WGS sequence"/>
</dbReference>
<comment type="caution">
    <text evidence="1">The sequence shown here is derived from an EMBL/GenBank/DDBJ whole genome shotgun (WGS) entry which is preliminary data.</text>
</comment>
<proteinExistence type="predicted"/>
<dbReference type="EMBL" id="VSRR010023503">
    <property type="protein sequence ID" value="MPC65552.1"/>
    <property type="molecule type" value="Genomic_DNA"/>
</dbReference>
<reference evidence="1 2" key="1">
    <citation type="submission" date="2019-05" db="EMBL/GenBank/DDBJ databases">
        <title>Another draft genome of Portunus trituberculatus and its Hox gene families provides insights of decapod evolution.</title>
        <authorList>
            <person name="Jeong J.-H."/>
            <person name="Song I."/>
            <person name="Kim S."/>
            <person name="Choi T."/>
            <person name="Kim D."/>
            <person name="Ryu S."/>
            <person name="Kim W."/>
        </authorList>
    </citation>
    <scope>NUCLEOTIDE SEQUENCE [LARGE SCALE GENOMIC DNA]</scope>
    <source>
        <tissue evidence="1">Muscle</tissue>
    </source>
</reference>
<keyword evidence="2" id="KW-1185">Reference proteome</keyword>
<name>A0A5B7H398_PORTR</name>